<gene>
    <name evidence="1" type="ORF">NIES2119_11125</name>
</gene>
<organism evidence="1 2">
    <name type="scientific">[Phormidium ambiguum] IAM M-71</name>
    <dbReference type="NCBI Taxonomy" id="454136"/>
    <lineage>
        <taxon>Bacteria</taxon>
        <taxon>Bacillati</taxon>
        <taxon>Cyanobacteriota</taxon>
        <taxon>Cyanophyceae</taxon>
        <taxon>Oscillatoriophycideae</taxon>
        <taxon>Aerosakkonematales</taxon>
        <taxon>Aerosakkonemataceae</taxon>
        <taxon>Floridanema</taxon>
    </lineage>
</organism>
<dbReference type="EMBL" id="MRCE01000009">
    <property type="protein sequence ID" value="OKH38103.1"/>
    <property type="molecule type" value="Genomic_DNA"/>
</dbReference>
<evidence type="ECO:0000313" key="2">
    <source>
        <dbReference type="Proteomes" id="UP000185860"/>
    </source>
</evidence>
<comment type="caution">
    <text evidence="1">The sequence shown here is derived from an EMBL/GenBank/DDBJ whole genome shotgun (WGS) entry which is preliminary data.</text>
</comment>
<evidence type="ECO:0000313" key="1">
    <source>
        <dbReference type="EMBL" id="OKH38103.1"/>
    </source>
</evidence>
<reference evidence="1 2" key="1">
    <citation type="submission" date="2016-11" db="EMBL/GenBank/DDBJ databases">
        <title>Draft Genome Sequences of Nine Cyanobacterial Strains from Diverse Habitats.</title>
        <authorList>
            <person name="Zhu T."/>
            <person name="Hou S."/>
            <person name="Lu X."/>
            <person name="Hess W.R."/>
        </authorList>
    </citation>
    <scope>NUCLEOTIDE SEQUENCE [LARGE SCALE GENOMIC DNA]</scope>
    <source>
        <strain evidence="1 2">IAM M-71</strain>
    </source>
</reference>
<sequence length="269" mass="31595">MTEFNSLTTHFAESNTAKSMLEKLPPPAREWAESLPWEQRRYVLSLCHLLCAASPEVQADFLDDYTADGLVARMLEDRDAQQQLQNYLQRFYINTKIDQALLKSYVRQSFIHASQDLRRKPDLYLESALRLVLSNKERNSVFNYILGFELFKMIFQMSWAQHERLTALQKSPGNFVKYIIKPIQKSHRLNGIIVPKHEKVFFEKHDYFVQSPNISEKRLIDLVMFTFSNDAVSEFGFSIIRHPHSLMFDYEYIFQLEKDGIFTQGFGSE</sequence>
<protein>
    <submittedName>
        <fullName evidence="1">Cobyrinic acid a,c-diamide synthase</fullName>
    </submittedName>
</protein>
<name>A0A1U7ILN3_9CYAN</name>
<dbReference type="Proteomes" id="UP000185860">
    <property type="component" value="Unassembled WGS sequence"/>
</dbReference>
<dbReference type="STRING" id="454136.NIES2119_11125"/>
<accession>A0A1U7ILN3</accession>
<dbReference type="RefSeq" id="WP_073593542.1">
    <property type="nucleotide sequence ID" value="NZ_MRCE01000009.1"/>
</dbReference>
<dbReference type="AlphaFoldDB" id="A0A1U7ILN3"/>
<proteinExistence type="predicted"/>